<dbReference type="InterPro" id="IPR023198">
    <property type="entry name" value="PGP-like_dom2"/>
</dbReference>
<dbReference type="NCBIfam" id="TIGR01549">
    <property type="entry name" value="HAD-SF-IA-v1"/>
    <property type="match status" value="1"/>
</dbReference>
<dbReference type="Pfam" id="PF13419">
    <property type="entry name" value="HAD_2"/>
    <property type="match status" value="1"/>
</dbReference>
<dbReference type="GO" id="GO:0008967">
    <property type="term" value="F:phosphoglycolate phosphatase activity"/>
    <property type="evidence" value="ECO:0007669"/>
    <property type="project" value="UniProtKB-EC"/>
</dbReference>
<dbReference type="InterPro" id="IPR050155">
    <property type="entry name" value="HAD-like_hydrolase_sf"/>
</dbReference>
<dbReference type="InterPro" id="IPR006439">
    <property type="entry name" value="HAD-SF_hydro_IA"/>
</dbReference>
<proteinExistence type="predicted"/>
<dbReference type="AlphaFoldDB" id="A0A239WUU7"/>
<dbReference type="KEGG" id="saco:SAME_00781"/>
<dbReference type="SUPFAM" id="SSF56784">
    <property type="entry name" value="HAD-like"/>
    <property type="match status" value="1"/>
</dbReference>
<evidence type="ECO:0000313" key="2">
    <source>
        <dbReference type="Proteomes" id="UP000215144"/>
    </source>
</evidence>
<dbReference type="InterPro" id="IPR036412">
    <property type="entry name" value="HAD-like_sf"/>
</dbReference>
<dbReference type="InterPro" id="IPR041492">
    <property type="entry name" value="HAD_2"/>
</dbReference>
<dbReference type="Gene3D" id="3.40.50.1000">
    <property type="entry name" value="HAD superfamily/HAD-like"/>
    <property type="match status" value="1"/>
</dbReference>
<dbReference type="SFLD" id="SFLDG01135">
    <property type="entry name" value="C1.5.6:_HAD__Beta-PGM__Phospha"/>
    <property type="match status" value="1"/>
</dbReference>
<dbReference type="OrthoDB" id="9807630at2"/>
<dbReference type="Gene3D" id="1.10.150.240">
    <property type="entry name" value="Putative phosphatase, domain 2"/>
    <property type="match status" value="1"/>
</dbReference>
<protein>
    <submittedName>
        <fullName evidence="1">Hydrolase, haloacid dehalogenase-like family</fullName>
        <ecNumber evidence="1">3.1.3.18</ecNumber>
    </submittedName>
</protein>
<dbReference type="InterPro" id="IPR023214">
    <property type="entry name" value="HAD_sf"/>
</dbReference>
<dbReference type="PANTHER" id="PTHR43434">
    <property type="entry name" value="PHOSPHOGLYCOLATE PHOSPHATASE"/>
    <property type="match status" value="1"/>
</dbReference>
<evidence type="ECO:0000313" key="1">
    <source>
        <dbReference type="EMBL" id="SNV38335.1"/>
    </source>
</evidence>
<dbReference type="SFLD" id="SFLDG01129">
    <property type="entry name" value="C1.5:_HAD__Beta-PGM__Phosphata"/>
    <property type="match status" value="1"/>
</dbReference>
<organism evidence="1 2">
    <name type="scientific">Streptococcus acidominimus</name>
    <dbReference type="NCBI Taxonomy" id="1326"/>
    <lineage>
        <taxon>Bacteria</taxon>
        <taxon>Bacillati</taxon>
        <taxon>Bacillota</taxon>
        <taxon>Bacilli</taxon>
        <taxon>Lactobacillales</taxon>
        <taxon>Streptococcaceae</taxon>
        <taxon>Streptococcus</taxon>
    </lineage>
</organism>
<sequence>MIKPTFIWDFDGTLVDSYPAILESLEATYQHFQIPFDRVTVEKYILEKSTGDLLLDLEKSYDVSSEELKKKQSMEQAARDDSIVLMPGAKEVLKWTKQEGVRNFIYTHKGATTESVLQRLGISDYFTEVITSADGFKRKPHPEAIDFLISTYGLAPQSTVYIGDRYLDMALAKIAGIQSLNLNQPSDSSNRKIEHLEEIISLFS</sequence>
<dbReference type="EC" id="3.1.3.18" evidence="1"/>
<dbReference type="RefSeq" id="WP_095122141.1">
    <property type="nucleotide sequence ID" value="NZ_LT906454.1"/>
</dbReference>
<name>A0A239WUU7_STRAI</name>
<dbReference type="SFLD" id="SFLDS00003">
    <property type="entry name" value="Haloacid_Dehalogenase"/>
    <property type="match status" value="1"/>
</dbReference>
<keyword evidence="1" id="KW-0378">Hydrolase</keyword>
<reference evidence="1 2" key="1">
    <citation type="submission" date="2017-06" db="EMBL/GenBank/DDBJ databases">
        <authorList>
            <consortium name="Pathogen Informatics"/>
        </authorList>
    </citation>
    <scope>NUCLEOTIDE SEQUENCE [LARGE SCALE GENOMIC DNA]</scope>
    <source>
        <strain evidence="1 2">NCTC11291</strain>
    </source>
</reference>
<dbReference type="GO" id="GO:0006281">
    <property type="term" value="P:DNA repair"/>
    <property type="evidence" value="ECO:0007669"/>
    <property type="project" value="TreeGrafter"/>
</dbReference>
<dbReference type="EMBL" id="LT906454">
    <property type="protein sequence ID" value="SNV38335.1"/>
    <property type="molecule type" value="Genomic_DNA"/>
</dbReference>
<gene>
    <name evidence="1" type="primary">gph_1</name>
    <name evidence="1" type="ORF">SAMEA4504048_00781</name>
</gene>
<dbReference type="PANTHER" id="PTHR43434:SF25">
    <property type="entry name" value="PHOSPHOGLYCOLATE PHOSPHATASE"/>
    <property type="match status" value="1"/>
</dbReference>
<dbReference type="Proteomes" id="UP000215144">
    <property type="component" value="Chromosome 1"/>
</dbReference>
<accession>A0A239WUU7</accession>
<dbReference type="GO" id="GO:0005829">
    <property type="term" value="C:cytosol"/>
    <property type="evidence" value="ECO:0007669"/>
    <property type="project" value="TreeGrafter"/>
</dbReference>